<dbReference type="Proteomes" id="UP001189624">
    <property type="component" value="Chromosome 11"/>
</dbReference>
<accession>A0AA86W466</accession>
<evidence type="ECO:0000313" key="2">
    <source>
        <dbReference type="Proteomes" id="UP001189624"/>
    </source>
</evidence>
<keyword evidence="2" id="KW-1185">Reference proteome</keyword>
<dbReference type="EMBL" id="OY731408">
    <property type="protein sequence ID" value="CAJ1978263.1"/>
    <property type="molecule type" value="Genomic_DNA"/>
</dbReference>
<organism evidence="1 2">
    <name type="scientific">Sphenostylis stenocarpa</name>
    <dbReference type="NCBI Taxonomy" id="92480"/>
    <lineage>
        <taxon>Eukaryota</taxon>
        <taxon>Viridiplantae</taxon>
        <taxon>Streptophyta</taxon>
        <taxon>Embryophyta</taxon>
        <taxon>Tracheophyta</taxon>
        <taxon>Spermatophyta</taxon>
        <taxon>Magnoliopsida</taxon>
        <taxon>eudicotyledons</taxon>
        <taxon>Gunneridae</taxon>
        <taxon>Pentapetalae</taxon>
        <taxon>rosids</taxon>
        <taxon>fabids</taxon>
        <taxon>Fabales</taxon>
        <taxon>Fabaceae</taxon>
        <taxon>Papilionoideae</taxon>
        <taxon>50 kb inversion clade</taxon>
        <taxon>NPAAA clade</taxon>
        <taxon>indigoferoid/millettioid clade</taxon>
        <taxon>Phaseoleae</taxon>
        <taxon>Sphenostylis</taxon>
    </lineage>
</organism>
<proteinExistence type="predicted"/>
<name>A0AA86W466_9FABA</name>
<evidence type="ECO:0000313" key="1">
    <source>
        <dbReference type="EMBL" id="CAJ1978263.1"/>
    </source>
</evidence>
<sequence>MDAELKTLACNPGRYFGSLGFMELVKGKDSKMAHKNGKMIFPGVSDCDLVVRFEHSIGIYM</sequence>
<gene>
    <name evidence="1" type="ORF">AYBTSS11_LOCUS30452</name>
</gene>
<dbReference type="Gramene" id="rna-AYBTSS11_LOCUS30452">
    <property type="protein sequence ID" value="CAJ1978263.1"/>
    <property type="gene ID" value="gene-AYBTSS11_LOCUS30452"/>
</dbReference>
<reference evidence="1" key="1">
    <citation type="submission" date="2023-10" db="EMBL/GenBank/DDBJ databases">
        <authorList>
            <person name="Domelevo Entfellner J.-B."/>
        </authorList>
    </citation>
    <scope>NUCLEOTIDE SEQUENCE</scope>
</reference>
<protein>
    <submittedName>
        <fullName evidence="1">Uncharacterized protein</fullName>
    </submittedName>
</protein>
<dbReference type="AlphaFoldDB" id="A0AA86W466"/>